<feature type="domain" description="BHLH" evidence="3">
    <location>
        <begin position="342"/>
        <end position="394"/>
    </location>
</feature>
<dbReference type="EMBL" id="KQ241757">
    <property type="protein sequence ID" value="KNC84539.1"/>
    <property type="molecule type" value="Genomic_DNA"/>
</dbReference>
<dbReference type="GO" id="GO:0046983">
    <property type="term" value="F:protein dimerization activity"/>
    <property type="evidence" value="ECO:0007669"/>
    <property type="project" value="InterPro"/>
</dbReference>
<sequence>MDVFDNDLLDVSLAWKDSLETNPYKVDALESFHIDMEFSGADLDFSTNIPLNMEDHLNSLREKEPERYSCDFIDSGINTPEPQSPLMKQEYRLNNAWHLDQIDSALNSTSAAMFNLSEPTNQDSDLDNLEDIESALQVGLLSSGSDCSMNDGMLVDDFVSTINSSRLIRTNGSVDNGMISIDPSMLKLNSLYGNMARLESDVDMGSMNPLDTMEKPTISLFSDSFTSLDSLKYTAPAAVQANNMSHQNTIPPLSSGIPPLVSLSPLSTVKNTYTSPATVKLENVAANTIVPLNQSPVKALQTTSVNQGSQRKGLVKTSSTSSVSSLDSAKRHQPYPKRNSERKRQLHNELERKRREDLNSTFNHLGEVIPSLKASGTPTQLQILKGAAVYLAELKERSQRLTSSKDQLRAENSRLQERLEVLRNLRAETHQQAAFI</sequence>
<dbReference type="SMART" id="SM00353">
    <property type="entry name" value="HLH"/>
    <property type="match status" value="1"/>
</dbReference>
<dbReference type="eggNOG" id="KOG1318">
    <property type="taxonomic scope" value="Eukaryota"/>
</dbReference>
<dbReference type="InterPro" id="IPR011598">
    <property type="entry name" value="bHLH_dom"/>
</dbReference>
<dbReference type="PROSITE" id="PS50888">
    <property type="entry name" value="BHLH"/>
    <property type="match status" value="1"/>
</dbReference>
<dbReference type="Gene3D" id="4.10.280.10">
    <property type="entry name" value="Helix-loop-helix DNA-binding domain"/>
    <property type="match status" value="1"/>
</dbReference>
<proteinExistence type="predicted"/>
<evidence type="ECO:0000256" key="2">
    <source>
        <dbReference type="SAM" id="MobiDB-lite"/>
    </source>
</evidence>
<accession>A0A0L0G6F8</accession>
<organism evidence="4 5">
    <name type="scientific">Sphaeroforma arctica JP610</name>
    <dbReference type="NCBI Taxonomy" id="667725"/>
    <lineage>
        <taxon>Eukaryota</taxon>
        <taxon>Ichthyosporea</taxon>
        <taxon>Ichthyophonida</taxon>
        <taxon>Sphaeroforma</taxon>
    </lineage>
</organism>
<dbReference type="SUPFAM" id="SSF47459">
    <property type="entry name" value="HLH, helix-loop-helix DNA-binding domain"/>
    <property type="match status" value="1"/>
</dbReference>
<reference evidence="4 5" key="1">
    <citation type="submission" date="2011-02" db="EMBL/GenBank/DDBJ databases">
        <title>The Genome Sequence of Sphaeroforma arctica JP610.</title>
        <authorList>
            <consortium name="The Broad Institute Genome Sequencing Platform"/>
            <person name="Russ C."/>
            <person name="Cuomo C."/>
            <person name="Young S.K."/>
            <person name="Zeng Q."/>
            <person name="Gargeya S."/>
            <person name="Alvarado L."/>
            <person name="Berlin A."/>
            <person name="Chapman S.B."/>
            <person name="Chen Z."/>
            <person name="Freedman E."/>
            <person name="Gellesch M."/>
            <person name="Goldberg J."/>
            <person name="Griggs A."/>
            <person name="Gujja S."/>
            <person name="Heilman E."/>
            <person name="Heiman D."/>
            <person name="Howarth C."/>
            <person name="Mehta T."/>
            <person name="Neiman D."/>
            <person name="Pearson M."/>
            <person name="Roberts A."/>
            <person name="Saif S."/>
            <person name="Shea T."/>
            <person name="Shenoy N."/>
            <person name="Sisk P."/>
            <person name="Stolte C."/>
            <person name="Sykes S."/>
            <person name="White J."/>
            <person name="Yandava C."/>
            <person name="Burger G."/>
            <person name="Gray M.W."/>
            <person name="Holland P.W.H."/>
            <person name="King N."/>
            <person name="Lang F.B.F."/>
            <person name="Roger A.J."/>
            <person name="Ruiz-Trillo I."/>
            <person name="Haas B."/>
            <person name="Nusbaum C."/>
            <person name="Birren B."/>
        </authorList>
    </citation>
    <scope>NUCLEOTIDE SEQUENCE [LARGE SCALE GENOMIC DNA]</scope>
    <source>
        <strain evidence="4 5">JP610</strain>
    </source>
</reference>
<keyword evidence="1" id="KW-0175">Coiled coil</keyword>
<feature type="compositionally biased region" description="Low complexity" evidence="2">
    <location>
        <begin position="315"/>
        <end position="327"/>
    </location>
</feature>
<dbReference type="AlphaFoldDB" id="A0A0L0G6F8"/>
<dbReference type="RefSeq" id="XP_014158441.1">
    <property type="nucleotide sequence ID" value="XM_014302966.1"/>
</dbReference>
<feature type="region of interest" description="Disordered" evidence="2">
    <location>
        <begin position="302"/>
        <end position="346"/>
    </location>
</feature>
<evidence type="ECO:0000256" key="1">
    <source>
        <dbReference type="SAM" id="Coils"/>
    </source>
</evidence>
<dbReference type="InterPro" id="IPR036638">
    <property type="entry name" value="HLH_DNA-bd_sf"/>
</dbReference>
<evidence type="ECO:0000313" key="4">
    <source>
        <dbReference type="EMBL" id="KNC84539.1"/>
    </source>
</evidence>
<feature type="coiled-coil region" evidence="1">
    <location>
        <begin position="391"/>
        <end position="432"/>
    </location>
</feature>
<protein>
    <recommendedName>
        <fullName evidence="3">BHLH domain-containing protein</fullName>
    </recommendedName>
</protein>
<dbReference type="Proteomes" id="UP000054560">
    <property type="component" value="Unassembled WGS sequence"/>
</dbReference>
<name>A0A0L0G6F8_9EUKA</name>
<keyword evidence="5" id="KW-1185">Reference proteome</keyword>
<gene>
    <name evidence="4" type="ORF">SARC_03242</name>
</gene>
<evidence type="ECO:0000259" key="3">
    <source>
        <dbReference type="PROSITE" id="PS50888"/>
    </source>
</evidence>
<dbReference type="Pfam" id="PF00010">
    <property type="entry name" value="HLH"/>
    <property type="match status" value="1"/>
</dbReference>
<dbReference type="GeneID" id="25903746"/>
<dbReference type="InterPro" id="IPR050433">
    <property type="entry name" value="Myc_transcription_factors"/>
</dbReference>
<dbReference type="OrthoDB" id="690068at2759"/>
<dbReference type="PANTHER" id="PTHR45851">
    <property type="entry name" value="MYC PROTO-ONCOGENE"/>
    <property type="match status" value="1"/>
</dbReference>
<evidence type="ECO:0000313" key="5">
    <source>
        <dbReference type="Proteomes" id="UP000054560"/>
    </source>
</evidence>